<dbReference type="InterPro" id="IPR036259">
    <property type="entry name" value="MFS_trans_sf"/>
</dbReference>
<name>A0A1S8CPY4_9GAMM</name>
<evidence type="ECO:0000256" key="1">
    <source>
        <dbReference type="ARBA" id="ARBA00004651"/>
    </source>
</evidence>
<feature type="domain" description="Major facilitator superfamily (MFS) profile" evidence="8">
    <location>
        <begin position="17"/>
        <end position="454"/>
    </location>
</feature>
<dbReference type="GO" id="GO:0005886">
    <property type="term" value="C:plasma membrane"/>
    <property type="evidence" value="ECO:0007669"/>
    <property type="project" value="UniProtKB-SubCell"/>
</dbReference>
<feature type="transmembrane region" description="Helical" evidence="7">
    <location>
        <begin position="142"/>
        <end position="165"/>
    </location>
</feature>
<dbReference type="FunFam" id="1.20.1720.10:FF:000011">
    <property type="entry name" value="Transporter, major facilitator family"/>
    <property type="match status" value="1"/>
</dbReference>
<dbReference type="Gene3D" id="1.20.1720.10">
    <property type="entry name" value="Multidrug resistance protein D"/>
    <property type="match status" value="1"/>
</dbReference>
<dbReference type="InterPro" id="IPR020846">
    <property type="entry name" value="MFS_dom"/>
</dbReference>
<feature type="transmembrane region" description="Helical" evidence="7">
    <location>
        <begin position="15"/>
        <end position="39"/>
    </location>
</feature>
<evidence type="ECO:0000256" key="3">
    <source>
        <dbReference type="ARBA" id="ARBA00022475"/>
    </source>
</evidence>
<proteinExistence type="predicted"/>
<dbReference type="AlphaFoldDB" id="A0A1S8CPY4"/>
<dbReference type="Pfam" id="PF07690">
    <property type="entry name" value="MFS_1"/>
    <property type="match status" value="1"/>
</dbReference>
<keyword evidence="2" id="KW-0813">Transport</keyword>
<feature type="transmembrane region" description="Helical" evidence="7">
    <location>
        <begin position="171"/>
        <end position="191"/>
    </location>
</feature>
<dbReference type="SUPFAM" id="SSF103473">
    <property type="entry name" value="MFS general substrate transporter"/>
    <property type="match status" value="1"/>
</dbReference>
<feature type="transmembrane region" description="Helical" evidence="7">
    <location>
        <begin position="116"/>
        <end position="133"/>
    </location>
</feature>
<dbReference type="PRINTS" id="PR01036">
    <property type="entry name" value="TCRTETB"/>
</dbReference>
<evidence type="ECO:0000313" key="10">
    <source>
        <dbReference type="Proteomes" id="UP000216021"/>
    </source>
</evidence>
<evidence type="ECO:0000256" key="7">
    <source>
        <dbReference type="SAM" id="Phobius"/>
    </source>
</evidence>
<evidence type="ECO:0000256" key="5">
    <source>
        <dbReference type="ARBA" id="ARBA00022989"/>
    </source>
</evidence>
<keyword evidence="10" id="KW-1185">Reference proteome</keyword>
<comment type="subcellular location">
    <subcellularLocation>
        <location evidence="1">Cell membrane</location>
        <topology evidence="1">Multi-pass membrane protein</topology>
    </subcellularLocation>
</comment>
<dbReference type="PANTHER" id="PTHR42718:SF46">
    <property type="entry name" value="BLR6921 PROTEIN"/>
    <property type="match status" value="1"/>
</dbReference>
<dbReference type="OrthoDB" id="9812221at2"/>
<keyword evidence="6 7" id="KW-0472">Membrane</keyword>
<feature type="transmembrane region" description="Helical" evidence="7">
    <location>
        <begin position="59"/>
        <end position="79"/>
    </location>
</feature>
<feature type="transmembrane region" description="Helical" evidence="7">
    <location>
        <begin position="429"/>
        <end position="450"/>
    </location>
</feature>
<comment type="caution">
    <text evidence="9">The sequence shown here is derived from an EMBL/GenBank/DDBJ whole genome shotgun (WGS) entry which is preliminary data.</text>
</comment>
<feature type="transmembrane region" description="Helical" evidence="7">
    <location>
        <begin position="231"/>
        <end position="249"/>
    </location>
</feature>
<keyword evidence="5 7" id="KW-1133">Transmembrane helix</keyword>
<gene>
    <name evidence="9" type="ORF">BMI79_00555</name>
</gene>
<feature type="transmembrane region" description="Helical" evidence="7">
    <location>
        <begin position="307"/>
        <end position="328"/>
    </location>
</feature>
<feature type="transmembrane region" description="Helical" evidence="7">
    <location>
        <begin position="335"/>
        <end position="357"/>
    </location>
</feature>
<evidence type="ECO:0000259" key="8">
    <source>
        <dbReference type="PROSITE" id="PS50850"/>
    </source>
</evidence>
<feature type="transmembrane region" description="Helical" evidence="7">
    <location>
        <begin position="203"/>
        <end position="225"/>
    </location>
</feature>
<keyword evidence="3" id="KW-1003">Cell membrane</keyword>
<dbReference type="InterPro" id="IPR011701">
    <property type="entry name" value="MFS"/>
</dbReference>
<dbReference type="GO" id="GO:0022857">
    <property type="term" value="F:transmembrane transporter activity"/>
    <property type="evidence" value="ECO:0007669"/>
    <property type="project" value="InterPro"/>
</dbReference>
<dbReference type="RefSeq" id="WP_076939898.1">
    <property type="nucleotide sequence ID" value="NZ_MOXD01000001.1"/>
</dbReference>
<reference evidence="9 10" key="1">
    <citation type="submission" date="2016-11" db="EMBL/GenBank/DDBJ databases">
        <title>Rahnella oryzae sp. nov., isolated from rice root.</title>
        <authorList>
            <person name="Zhang X.-X."/>
            <person name="Zhang J."/>
        </authorList>
    </citation>
    <scope>NUCLEOTIDE SEQUENCE [LARGE SCALE GENOMIC DNA]</scope>
    <source>
        <strain evidence="9 10">J11-6</strain>
    </source>
</reference>
<dbReference type="FunFam" id="1.20.1250.20:FF:000168">
    <property type="entry name" value="Transporter, major facilitator family"/>
    <property type="match status" value="1"/>
</dbReference>
<dbReference type="STRING" id="2034155.BMI79_00555"/>
<evidence type="ECO:0000256" key="4">
    <source>
        <dbReference type="ARBA" id="ARBA00022692"/>
    </source>
</evidence>
<dbReference type="EMBL" id="MOXD01000001">
    <property type="protein sequence ID" value="OMQ27339.1"/>
    <property type="molecule type" value="Genomic_DNA"/>
</dbReference>
<dbReference type="PROSITE" id="PS50850">
    <property type="entry name" value="MFS"/>
    <property type="match status" value="1"/>
</dbReference>
<accession>A0A1S8CPY4</accession>
<evidence type="ECO:0000313" key="9">
    <source>
        <dbReference type="EMBL" id="OMQ27339.1"/>
    </source>
</evidence>
<dbReference type="CDD" id="cd17321">
    <property type="entry name" value="MFS_MMR_MDR_like"/>
    <property type="match status" value="1"/>
</dbReference>
<keyword evidence="4 7" id="KW-0812">Transmembrane</keyword>
<feature type="transmembrane region" description="Helical" evidence="7">
    <location>
        <begin position="269"/>
        <end position="295"/>
    </location>
</feature>
<organism evidence="9 10">
    <name type="scientific">Serratia oryzae</name>
    <dbReference type="NCBI Taxonomy" id="2034155"/>
    <lineage>
        <taxon>Bacteria</taxon>
        <taxon>Pseudomonadati</taxon>
        <taxon>Pseudomonadota</taxon>
        <taxon>Gammaproteobacteria</taxon>
        <taxon>Enterobacterales</taxon>
        <taxon>Yersiniaceae</taxon>
        <taxon>Serratia</taxon>
    </lineage>
</organism>
<feature type="transmembrane region" description="Helical" evidence="7">
    <location>
        <begin position="86"/>
        <end position="110"/>
    </location>
</feature>
<dbReference type="PANTHER" id="PTHR42718">
    <property type="entry name" value="MAJOR FACILITATOR SUPERFAMILY MULTIDRUG TRANSPORTER MFSC"/>
    <property type="match status" value="1"/>
</dbReference>
<dbReference type="Gene3D" id="1.20.1250.20">
    <property type="entry name" value="MFS general substrate transporter like domains"/>
    <property type="match status" value="1"/>
</dbReference>
<dbReference type="Proteomes" id="UP000216021">
    <property type="component" value="Unassembled WGS sequence"/>
</dbReference>
<evidence type="ECO:0000256" key="6">
    <source>
        <dbReference type="ARBA" id="ARBA00023136"/>
    </source>
</evidence>
<sequence>MTRSCSDGLPAPQRYGAILAIALGITVSVLDGTIANVALPTIARDLQASPASSIWVVNAYQLAVVISLLSLASLGDLIGYRRIYQAGLLVFSITSLFCALSDSLVTLTIARVLQGFGAAAIMSVNTALIRIIYPQRFLGRGIAINSLIVACSSAAGPTIAAAILAVASWQWLFAINLPIGIVALLLGMKFLPANSQKKSSQRFDPTSAVMNALTFGLLITAISGFAQGQSLLLIAAEVAALLVIGYFFVRRQLDQESPLLPVDLLRIPIFALSMGTSICSFTAQMLAMVSLPFFLQGALGRDEVATGLLLTPWPLAIIVVAPIAGRLVEHVHAGLLGGIGLATFALGLFLLAMLPAAPTDLDIIWRMVLCGIGFGLFQSPNNHTIISAAPRHRSGGASGMLGTARLLGQTSGAALVALMFNLFHNNATHASLVLAGAFASVAAVVSCLRITQPLSVPPTRTDEPDSAT</sequence>
<feature type="transmembrane region" description="Helical" evidence="7">
    <location>
        <begin position="402"/>
        <end position="423"/>
    </location>
</feature>
<evidence type="ECO:0000256" key="2">
    <source>
        <dbReference type="ARBA" id="ARBA00022448"/>
    </source>
</evidence>
<protein>
    <submittedName>
        <fullName evidence="9">MFS transporter</fullName>
    </submittedName>
</protein>